<protein>
    <recommendedName>
        <fullName evidence="8">RecA family profile 1 domain-containing protein</fullName>
    </recommendedName>
</protein>
<dbReference type="InterPro" id="IPR047348">
    <property type="entry name" value="XRCC3-like_C"/>
</dbReference>
<dbReference type="SUPFAM" id="SSF52540">
    <property type="entry name" value="P-loop containing nucleoside triphosphate hydrolases"/>
    <property type="match status" value="1"/>
</dbReference>
<dbReference type="KEGG" id="gtr:GLOTRDRAFT_72924"/>
<keyword evidence="6" id="KW-0539">Nucleus</keyword>
<dbReference type="GO" id="GO:0140664">
    <property type="term" value="F:ATP-dependent DNA damage sensor activity"/>
    <property type="evidence" value="ECO:0007669"/>
    <property type="project" value="InterPro"/>
</dbReference>
<reference evidence="9 10" key="1">
    <citation type="journal article" date="2012" name="Science">
        <title>The Paleozoic origin of enzymatic lignin decomposition reconstructed from 31 fungal genomes.</title>
        <authorList>
            <person name="Floudas D."/>
            <person name="Binder M."/>
            <person name="Riley R."/>
            <person name="Barry K."/>
            <person name="Blanchette R.A."/>
            <person name="Henrissat B."/>
            <person name="Martinez A.T."/>
            <person name="Otillar R."/>
            <person name="Spatafora J.W."/>
            <person name="Yadav J.S."/>
            <person name="Aerts A."/>
            <person name="Benoit I."/>
            <person name="Boyd A."/>
            <person name="Carlson A."/>
            <person name="Copeland A."/>
            <person name="Coutinho P.M."/>
            <person name="de Vries R.P."/>
            <person name="Ferreira P."/>
            <person name="Findley K."/>
            <person name="Foster B."/>
            <person name="Gaskell J."/>
            <person name="Glotzer D."/>
            <person name="Gorecki P."/>
            <person name="Heitman J."/>
            <person name="Hesse C."/>
            <person name="Hori C."/>
            <person name="Igarashi K."/>
            <person name="Jurgens J.A."/>
            <person name="Kallen N."/>
            <person name="Kersten P."/>
            <person name="Kohler A."/>
            <person name="Kuees U."/>
            <person name="Kumar T.K.A."/>
            <person name="Kuo A."/>
            <person name="LaButti K."/>
            <person name="Larrondo L.F."/>
            <person name="Lindquist E."/>
            <person name="Ling A."/>
            <person name="Lombard V."/>
            <person name="Lucas S."/>
            <person name="Lundell T."/>
            <person name="Martin R."/>
            <person name="McLaughlin D.J."/>
            <person name="Morgenstern I."/>
            <person name="Morin E."/>
            <person name="Murat C."/>
            <person name="Nagy L.G."/>
            <person name="Nolan M."/>
            <person name="Ohm R.A."/>
            <person name="Patyshakuliyeva A."/>
            <person name="Rokas A."/>
            <person name="Ruiz-Duenas F.J."/>
            <person name="Sabat G."/>
            <person name="Salamov A."/>
            <person name="Samejima M."/>
            <person name="Schmutz J."/>
            <person name="Slot J.C."/>
            <person name="St John F."/>
            <person name="Stenlid J."/>
            <person name="Sun H."/>
            <person name="Sun S."/>
            <person name="Syed K."/>
            <person name="Tsang A."/>
            <person name="Wiebenga A."/>
            <person name="Young D."/>
            <person name="Pisabarro A."/>
            <person name="Eastwood D.C."/>
            <person name="Martin F."/>
            <person name="Cullen D."/>
            <person name="Grigoriev I.V."/>
            <person name="Hibbett D.S."/>
        </authorList>
    </citation>
    <scope>NUCLEOTIDE SEQUENCE [LARGE SCALE GENOMIC DNA]</scope>
    <source>
        <strain evidence="9 10">ATCC 11539</strain>
    </source>
</reference>
<evidence type="ECO:0000259" key="8">
    <source>
        <dbReference type="PROSITE" id="PS50162"/>
    </source>
</evidence>
<dbReference type="OMA" id="PCLGLQW"/>
<dbReference type="PROSITE" id="PS50162">
    <property type="entry name" value="RECA_2"/>
    <property type="match status" value="1"/>
</dbReference>
<dbReference type="InterPro" id="IPR027417">
    <property type="entry name" value="P-loop_NTPase"/>
</dbReference>
<dbReference type="InterPro" id="IPR013632">
    <property type="entry name" value="Rad51_C"/>
</dbReference>
<dbReference type="GeneID" id="19308308"/>
<evidence type="ECO:0000313" key="9">
    <source>
        <dbReference type="EMBL" id="EPQ58472.1"/>
    </source>
</evidence>
<dbReference type="STRING" id="670483.S7QGD2"/>
<dbReference type="GO" id="GO:0045003">
    <property type="term" value="P:double-strand break repair via synthesis-dependent strand annealing"/>
    <property type="evidence" value="ECO:0007669"/>
    <property type="project" value="TreeGrafter"/>
</dbReference>
<evidence type="ECO:0000256" key="3">
    <source>
        <dbReference type="ARBA" id="ARBA00022763"/>
    </source>
</evidence>
<sequence>MVWEIAGESAAGKTQIALQASLFVQLPMELRGLCGSACYLTTSSKLQTTRLSQIRTLHPALSSAHCGLSDIHTLTTSTLPILIHALSTTFPALLNQISGDSGKKPVKLLVIDALTELFHSAKKTTTNTLVERSKNISEISVLLHTIASEHQIAVLVLNEVVDVIDQGPGDGLADETDLVYRDQARWFNRADSIPGEDRKEAGLGLSWANQVNARIMCTRTNRHRNLHDFAHKRSRHDSALSISDSPLPTDSTSLVRRLTIIFSSVSAPTSLDYVVTAAGVFTVDDIASVSSTRQSSRKRTASALEECAPQEGPEPAMKKMTQELEEPLPEAESWADSDDLYPELDMALLDAAETEIA</sequence>
<evidence type="ECO:0000256" key="6">
    <source>
        <dbReference type="ARBA" id="ARBA00023242"/>
    </source>
</evidence>
<keyword evidence="10" id="KW-1185">Reference proteome</keyword>
<dbReference type="HOGENOM" id="CLU_044372_0_0_1"/>
<dbReference type="GO" id="GO:0090656">
    <property type="term" value="P:t-circle formation"/>
    <property type="evidence" value="ECO:0007669"/>
    <property type="project" value="TreeGrafter"/>
</dbReference>
<dbReference type="GO" id="GO:0061982">
    <property type="term" value="P:meiosis I cell cycle process"/>
    <property type="evidence" value="ECO:0007669"/>
    <property type="project" value="UniProtKB-ARBA"/>
</dbReference>
<dbReference type="GO" id="GO:0033065">
    <property type="term" value="C:Rad51C-XRCC3 complex"/>
    <property type="evidence" value="ECO:0007669"/>
    <property type="project" value="TreeGrafter"/>
</dbReference>
<dbReference type="PANTHER" id="PTHR46487:SF1">
    <property type="entry name" value="DNA REPAIR PROTEIN XRCC3"/>
    <property type="match status" value="1"/>
</dbReference>
<feature type="domain" description="RecA family profile 1" evidence="8">
    <location>
        <begin position="1"/>
        <end position="160"/>
    </location>
</feature>
<accession>S7QGD2</accession>
<dbReference type="eggNOG" id="KOG1564">
    <property type="taxonomic scope" value="Eukaryota"/>
</dbReference>
<dbReference type="Pfam" id="PF08423">
    <property type="entry name" value="Rad51"/>
    <property type="match status" value="1"/>
</dbReference>
<dbReference type="InterPro" id="IPR020588">
    <property type="entry name" value="RecA_ATP-bd"/>
</dbReference>
<keyword evidence="4" id="KW-0067">ATP-binding</keyword>
<dbReference type="PANTHER" id="PTHR46487">
    <property type="entry name" value="DNA REPAIR PROTEIN XRCC3"/>
    <property type="match status" value="1"/>
</dbReference>
<evidence type="ECO:0000256" key="2">
    <source>
        <dbReference type="ARBA" id="ARBA00022741"/>
    </source>
</evidence>
<comment type="subcellular location">
    <subcellularLocation>
        <location evidence="1">Nucleus</location>
    </subcellularLocation>
</comment>
<evidence type="ECO:0000256" key="4">
    <source>
        <dbReference type="ARBA" id="ARBA00022840"/>
    </source>
</evidence>
<organism evidence="9 10">
    <name type="scientific">Gloeophyllum trabeum (strain ATCC 11539 / FP-39264 / Madison 617)</name>
    <name type="common">Brown rot fungus</name>
    <dbReference type="NCBI Taxonomy" id="670483"/>
    <lineage>
        <taxon>Eukaryota</taxon>
        <taxon>Fungi</taxon>
        <taxon>Dikarya</taxon>
        <taxon>Basidiomycota</taxon>
        <taxon>Agaricomycotina</taxon>
        <taxon>Agaricomycetes</taxon>
        <taxon>Gloeophyllales</taxon>
        <taxon>Gloeophyllaceae</taxon>
        <taxon>Gloeophyllum</taxon>
    </lineage>
</organism>
<dbReference type="CDD" id="cd19491">
    <property type="entry name" value="XRCC3"/>
    <property type="match status" value="1"/>
</dbReference>
<dbReference type="GO" id="GO:0005657">
    <property type="term" value="C:replication fork"/>
    <property type="evidence" value="ECO:0007669"/>
    <property type="project" value="TreeGrafter"/>
</dbReference>
<keyword evidence="3" id="KW-0227">DNA damage</keyword>
<keyword evidence="5" id="KW-0234">DNA repair</keyword>
<gene>
    <name evidence="9" type="ORF">GLOTRDRAFT_72924</name>
</gene>
<dbReference type="OrthoDB" id="1861185at2759"/>
<evidence type="ECO:0000256" key="5">
    <source>
        <dbReference type="ARBA" id="ARBA00023204"/>
    </source>
</evidence>
<proteinExistence type="predicted"/>
<dbReference type="Gene3D" id="3.40.50.300">
    <property type="entry name" value="P-loop containing nucleotide triphosphate hydrolases"/>
    <property type="match status" value="1"/>
</dbReference>
<dbReference type="GO" id="GO:0000400">
    <property type="term" value="F:four-way junction DNA binding"/>
    <property type="evidence" value="ECO:0007669"/>
    <property type="project" value="TreeGrafter"/>
</dbReference>
<dbReference type="GO" id="GO:0005524">
    <property type="term" value="F:ATP binding"/>
    <property type="evidence" value="ECO:0007669"/>
    <property type="project" value="UniProtKB-KW"/>
</dbReference>
<feature type="compositionally biased region" description="Acidic residues" evidence="7">
    <location>
        <begin position="323"/>
        <end position="339"/>
    </location>
</feature>
<evidence type="ECO:0000313" key="10">
    <source>
        <dbReference type="Proteomes" id="UP000030669"/>
    </source>
</evidence>
<keyword evidence="2" id="KW-0547">Nucleotide-binding</keyword>
<dbReference type="GO" id="GO:0000722">
    <property type="term" value="P:telomere maintenance via recombination"/>
    <property type="evidence" value="ECO:0007669"/>
    <property type="project" value="TreeGrafter"/>
</dbReference>
<dbReference type="Proteomes" id="UP000030669">
    <property type="component" value="Unassembled WGS sequence"/>
</dbReference>
<evidence type="ECO:0000256" key="1">
    <source>
        <dbReference type="ARBA" id="ARBA00004123"/>
    </source>
</evidence>
<dbReference type="AlphaFoldDB" id="S7QGD2"/>
<dbReference type="GO" id="GO:0071140">
    <property type="term" value="P:resolution of mitotic recombination intermediates"/>
    <property type="evidence" value="ECO:0007669"/>
    <property type="project" value="TreeGrafter"/>
</dbReference>
<dbReference type="EMBL" id="KB469298">
    <property type="protein sequence ID" value="EPQ58472.1"/>
    <property type="molecule type" value="Genomic_DNA"/>
</dbReference>
<dbReference type="RefSeq" id="XP_007863640.1">
    <property type="nucleotide sequence ID" value="XM_007865449.1"/>
</dbReference>
<name>S7QGD2_GLOTA</name>
<evidence type="ECO:0000256" key="7">
    <source>
        <dbReference type="SAM" id="MobiDB-lite"/>
    </source>
</evidence>
<feature type="region of interest" description="Disordered" evidence="7">
    <location>
        <begin position="291"/>
        <end position="339"/>
    </location>
</feature>